<dbReference type="NCBIfam" id="TIGR01891">
    <property type="entry name" value="amidohydrolases"/>
    <property type="match status" value="1"/>
</dbReference>
<dbReference type="RefSeq" id="WP_097650711.1">
    <property type="nucleotide sequence ID" value="NZ_LYXE01000024.1"/>
</dbReference>
<feature type="binding site" evidence="2">
    <location>
        <position position="106"/>
    </location>
    <ligand>
        <name>Mn(2+)</name>
        <dbReference type="ChEBI" id="CHEBI:29035"/>
        <label>2</label>
    </ligand>
</feature>
<dbReference type="SUPFAM" id="SSF53187">
    <property type="entry name" value="Zn-dependent exopeptidases"/>
    <property type="match status" value="1"/>
</dbReference>
<keyword evidence="5" id="KW-1185">Reference proteome</keyword>
<keyword evidence="2" id="KW-0464">Manganese</keyword>
<dbReference type="CDD" id="cd03886">
    <property type="entry name" value="M20_Acy1"/>
    <property type="match status" value="1"/>
</dbReference>
<evidence type="ECO:0000313" key="5">
    <source>
        <dbReference type="Proteomes" id="UP000220922"/>
    </source>
</evidence>
<comment type="cofactor">
    <cofactor evidence="2">
        <name>Mn(2+)</name>
        <dbReference type="ChEBI" id="CHEBI:29035"/>
    </cofactor>
    <text evidence="2">The Mn(2+) ion enhances activity.</text>
</comment>
<dbReference type="InterPro" id="IPR036264">
    <property type="entry name" value="Bact_exopeptidase_dim_dom"/>
</dbReference>
<evidence type="ECO:0000256" key="2">
    <source>
        <dbReference type="PIRSR" id="PIRSR005962-1"/>
    </source>
</evidence>
<dbReference type="GO" id="GO:0046872">
    <property type="term" value="F:metal ion binding"/>
    <property type="evidence" value="ECO:0007669"/>
    <property type="project" value="UniProtKB-KW"/>
</dbReference>
<reference evidence="4 5" key="1">
    <citation type="submission" date="2016-05" db="EMBL/GenBank/DDBJ databases">
        <authorList>
            <person name="Lavstsen T."/>
            <person name="Jespersen J.S."/>
        </authorList>
    </citation>
    <scope>NUCLEOTIDE SEQUENCE [LARGE SCALE GENOMIC DNA]</scope>
    <source>
        <strain evidence="4 5">B7-9</strain>
    </source>
</reference>
<dbReference type="PANTHER" id="PTHR11014">
    <property type="entry name" value="PEPTIDASE M20 FAMILY MEMBER"/>
    <property type="match status" value="1"/>
</dbReference>
<dbReference type="EMBL" id="LYXE01000024">
    <property type="protein sequence ID" value="PDW00887.1"/>
    <property type="molecule type" value="Genomic_DNA"/>
</dbReference>
<dbReference type="FunFam" id="3.30.70.360:FF:000001">
    <property type="entry name" value="N-acetyldiaminopimelate deacetylase"/>
    <property type="match status" value="1"/>
</dbReference>
<keyword evidence="1" id="KW-0378">Hydrolase</keyword>
<protein>
    <recommendedName>
        <fullName evidence="3">Peptidase M20 dimerisation domain-containing protein</fullName>
    </recommendedName>
</protein>
<dbReference type="Gene3D" id="3.30.70.360">
    <property type="match status" value="1"/>
</dbReference>
<dbReference type="Pfam" id="PF01546">
    <property type="entry name" value="Peptidase_M20"/>
    <property type="match status" value="1"/>
</dbReference>
<dbReference type="InterPro" id="IPR002933">
    <property type="entry name" value="Peptidase_M20"/>
</dbReference>
<comment type="caution">
    <text evidence="4">The sequence shown here is derived from an EMBL/GenBank/DDBJ whole genome shotgun (WGS) entry which is preliminary data.</text>
</comment>
<feature type="binding site" evidence="2">
    <location>
        <position position="104"/>
    </location>
    <ligand>
        <name>Mn(2+)</name>
        <dbReference type="ChEBI" id="CHEBI:29035"/>
        <label>2</label>
    </ligand>
</feature>
<proteinExistence type="predicted"/>
<feature type="binding site" evidence="2">
    <location>
        <position position="364"/>
    </location>
    <ligand>
        <name>Mn(2+)</name>
        <dbReference type="ChEBI" id="CHEBI:29035"/>
        <label>2</label>
    </ligand>
</feature>
<dbReference type="OrthoDB" id="9776731at2"/>
<dbReference type="Pfam" id="PF07687">
    <property type="entry name" value="M20_dimer"/>
    <property type="match status" value="1"/>
</dbReference>
<evidence type="ECO:0000313" key="4">
    <source>
        <dbReference type="EMBL" id="PDW00887.1"/>
    </source>
</evidence>
<evidence type="ECO:0000256" key="1">
    <source>
        <dbReference type="ARBA" id="ARBA00022801"/>
    </source>
</evidence>
<dbReference type="Gene3D" id="3.40.630.10">
    <property type="entry name" value="Zn peptidases"/>
    <property type="match status" value="1"/>
</dbReference>
<dbReference type="InterPro" id="IPR011650">
    <property type="entry name" value="Peptidase_M20_dimer"/>
</dbReference>
<dbReference type="PANTHER" id="PTHR11014:SF63">
    <property type="entry name" value="METALLOPEPTIDASE, PUTATIVE (AFU_ORTHOLOGUE AFUA_6G09600)-RELATED"/>
    <property type="match status" value="1"/>
</dbReference>
<feature type="binding site" evidence="2">
    <location>
        <position position="140"/>
    </location>
    <ligand>
        <name>Mn(2+)</name>
        <dbReference type="ChEBI" id="CHEBI:29035"/>
        <label>2</label>
    </ligand>
</feature>
<dbReference type="GO" id="GO:0019877">
    <property type="term" value="P:diaminopimelate biosynthetic process"/>
    <property type="evidence" value="ECO:0007669"/>
    <property type="project" value="UniProtKB-ARBA"/>
</dbReference>
<evidence type="ECO:0000259" key="3">
    <source>
        <dbReference type="Pfam" id="PF07687"/>
    </source>
</evidence>
<feature type="binding site" evidence="2">
    <location>
        <position position="166"/>
    </location>
    <ligand>
        <name>Mn(2+)</name>
        <dbReference type="ChEBI" id="CHEBI:29035"/>
        <label>2</label>
    </ligand>
</feature>
<feature type="domain" description="Peptidase M20 dimerisation" evidence="3">
    <location>
        <begin position="190"/>
        <end position="268"/>
    </location>
</feature>
<name>A0A2H3KT38_9CHLR</name>
<gene>
    <name evidence="4" type="ORF">A9Q02_08450</name>
</gene>
<organism evidence="4 5">
    <name type="scientific">Candidatus Chloroploca asiatica</name>
    <dbReference type="NCBI Taxonomy" id="1506545"/>
    <lineage>
        <taxon>Bacteria</taxon>
        <taxon>Bacillati</taxon>
        <taxon>Chloroflexota</taxon>
        <taxon>Chloroflexia</taxon>
        <taxon>Chloroflexales</taxon>
        <taxon>Chloroflexineae</taxon>
        <taxon>Oscillochloridaceae</taxon>
        <taxon>Candidatus Chloroploca</taxon>
    </lineage>
</organism>
<dbReference type="SUPFAM" id="SSF55031">
    <property type="entry name" value="Bacterial exopeptidase dimerisation domain"/>
    <property type="match status" value="1"/>
</dbReference>
<dbReference type="InterPro" id="IPR017439">
    <property type="entry name" value="Amidohydrolase"/>
</dbReference>
<keyword evidence="2" id="KW-0479">Metal-binding</keyword>
<dbReference type="AlphaFoldDB" id="A0A2H3KT38"/>
<accession>A0A2H3KT38</accession>
<dbReference type="Proteomes" id="UP000220922">
    <property type="component" value="Unassembled WGS sequence"/>
</dbReference>
<dbReference type="GO" id="GO:0050118">
    <property type="term" value="F:N-acetyldiaminopimelate deacetylase activity"/>
    <property type="evidence" value="ECO:0007669"/>
    <property type="project" value="UniProtKB-ARBA"/>
</dbReference>
<sequence>MSVPFLNEAEALHDELVAIRRDLHMHPELGFQEFRTAKIVAAKLDELGYEVQTGVGQTGVVGILQGDLPGERTVLLRFDMDALPINEANDVPYRSQTPGVMHACGHDAHVAVGIGVATLFARHRDQLPGTIKLMFQPAEEGLGGAVAMIADGLLEGPVPDIALGLHVSSGHPLGTAVVRDGALMAASDPFRIIVHGKGGHGAQPHQTVDAVLVGAQIVVALQTIVARNLNPEETGVVTIGAFQAGEAGNVIAESAELRGTIRSFNPEIQELLHRRVREVAEGIAHTLGATADVQIRFGVDATVNAPAPTAVTYQAAAAVLGEEKINTTFRTTGGEDFSAVLAKVPGCYFFLGSSSNEATAFPHHNPRFDIDEACLPQGVAILCDTALRCLNGEG</sequence>
<dbReference type="PIRSF" id="PIRSF005962">
    <property type="entry name" value="Pept_M20D_amidohydro"/>
    <property type="match status" value="1"/>
</dbReference>